<evidence type="ECO:0000256" key="1">
    <source>
        <dbReference type="ARBA" id="ARBA00004167"/>
    </source>
</evidence>
<evidence type="ECO:0000256" key="6">
    <source>
        <dbReference type="ARBA" id="ARBA00022692"/>
    </source>
</evidence>
<dbReference type="GO" id="GO:0016020">
    <property type="term" value="C:membrane"/>
    <property type="evidence" value="ECO:0007669"/>
    <property type="project" value="UniProtKB-SubCell"/>
</dbReference>
<dbReference type="KEGG" id="emc:129341817"/>
<evidence type="ECO:0000256" key="5">
    <source>
        <dbReference type="ARBA" id="ARBA00022679"/>
    </source>
</evidence>
<evidence type="ECO:0000313" key="12">
    <source>
        <dbReference type="RefSeq" id="XP_054853112.1"/>
    </source>
</evidence>
<comment type="subcellular location">
    <subcellularLocation>
        <location evidence="1">Membrane</location>
        <topology evidence="1">Single-pass membrane protein</topology>
    </subcellularLocation>
</comment>
<gene>
    <name evidence="12" type="primary">LOC129341817</name>
</gene>
<evidence type="ECO:0000256" key="7">
    <source>
        <dbReference type="ARBA" id="ARBA00022729"/>
    </source>
</evidence>
<keyword evidence="11" id="KW-1185">Reference proteome</keyword>
<keyword evidence="5" id="KW-0808">Transferase</keyword>
<dbReference type="GeneID" id="129341817"/>
<protein>
    <recommendedName>
        <fullName evidence="3">glucuronosyltransferase</fullName>
        <ecNumber evidence="3">2.4.1.17</ecNumber>
    </recommendedName>
</protein>
<comment type="similarity">
    <text evidence="2">Belongs to the UDP-glycosyltransferase family.</text>
</comment>
<dbReference type="Pfam" id="PF00201">
    <property type="entry name" value="UDPGT"/>
    <property type="match status" value="1"/>
</dbReference>
<dbReference type="AlphaFoldDB" id="A0AA97LIF3"/>
<dbReference type="Proteomes" id="UP001190640">
    <property type="component" value="Chromosome 1"/>
</dbReference>
<evidence type="ECO:0000256" key="3">
    <source>
        <dbReference type="ARBA" id="ARBA00012544"/>
    </source>
</evidence>
<keyword evidence="8" id="KW-0472">Membrane</keyword>
<dbReference type="PANTHER" id="PTHR48043">
    <property type="entry name" value="EG:EG0003.4 PROTEIN-RELATED"/>
    <property type="match status" value="1"/>
</dbReference>
<evidence type="ECO:0000256" key="4">
    <source>
        <dbReference type="ARBA" id="ARBA00022676"/>
    </source>
</evidence>
<organism evidence="11 12">
    <name type="scientific">Eublepharis macularius</name>
    <name type="common">Leopard gecko</name>
    <name type="synonym">Cyrtodactylus macularius</name>
    <dbReference type="NCBI Taxonomy" id="481883"/>
    <lineage>
        <taxon>Eukaryota</taxon>
        <taxon>Metazoa</taxon>
        <taxon>Chordata</taxon>
        <taxon>Craniata</taxon>
        <taxon>Vertebrata</taxon>
        <taxon>Euteleostomi</taxon>
        <taxon>Lepidosauria</taxon>
        <taxon>Squamata</taxon>
        <taxon>Bifurcata</taxon>
        <taxon>Gekkota</taxon>
        <taxon>Eublepharidae</taxon>
        <taxon>Eublepharinae</taxon>
        <taxon>Eublepharis</taxon>
    </lineage>
</organism>
<keyword evidence="8" id="KW-1133">Transmembrane helix</keyword>
<dbReference type="PANTHER" id="PTHR48043:SF161">
    <property type="entry name" value="UDP GLUCURONOSYLTRANSFERASE FAMILY 1 MEMBER A1"/>
    <property type="match status" value="1"/>
</dbReference>
<dbReference type="InterPro" id="IPR050271">
    <property type="entry name" value="UDP-glycosyltransferase"/>
</dbReference>
<dbReference type="FunFam" id="3.40.50.2000:FF:000066">
    <property type="entry name" value="UDP-glucuronosyltransferase 1-1"/>
    <property type="match status" value="1"/>
</dbReference>
<dbReference type="GO" id="GO:0015020">
    <property type="term" value="F:glucuronosyltransferase activity"/>
    <property type="evidence" value="ECO:0007669"/>
    <property type="project" value="UniProtKB-EC"/>
</dbReference>
<keyword evidence="9" id="KW-0325">Glycoprotein</keyword>
<keyword evidence="4" id="KW-0328">Glycosyltransferase</keyword>
<dbReference type="EC" id="2.4.1.17" evidence="3"/>
<dbReference type="SUPFAM" id="SSF53756">
    <property type="entry name" value="UDP-Glycosyltransferase/glycogen phosphorylase"/>
    <property type="match status" value="1"/>
</dbReference>
<keyword evidence="6" id="KW-0812">Transmembrane</keyword>
<name>A0AA97LIF3_EUBMA</name>
<evidence type="ECO:0000256" key="2">
    <source>
        <dbReference type="ARBA" id="ARBA00009995"/>
    </source>
</evidence>
<sequence>MDSFFSRLNACTVCFLFALVTIGEGGRLLVIPQDGSHWLSMRAVVEKLNERGHEIVVVAPEVNFHYKESKYYTMMTHAVPYTSDDFAERFRLFSNQPFEEVPFLTMCIGAYKAMTYLLEMFFMNCESLLRNRDIMRSLEESTFDAIFTDPALPCGVILAEHLSVPSVYFFRGFPRLENAITKCPDPVSYVPRSYSRNTDHMTFIQRLSNLFFSFLETPLFKIFYNGYQEIASELLKREVHLPTLYRNGSVWLLRYDFVFEYPRPVMSNMVFIGGINCEEGKRLSQFLPEIQ</sequence>
<evidence type="ECO:0000313" key="11">
    <source>
        <dbReference type="Proteomes" id="UP001190640"/>
    </source>
</evidence>
<evidence type="ECO:0000256" key="10">
    <source>
        <dbReference type="SAM" id="SignalP"/>
    </source>
</evidence>
<feature type="chain" id="PRO_5041651660" description="glucuronosyltransferase" evidence="10">
    <location>
        <begin position="26"/>
        <end position="291"/>
    </location>
</feature>
<evidence type="ECO:0000256" key="8">
    <source>
        <dbReference type="ARBA" id="ARBA00022989"/>
    </source>
</evidence>
<keyword evidence="7 10" id="KW-0732">Signal</keyword>
<proteinExistence type="inferred from homology"/>
<evidence type="ECO:0000256" key="9">
    <source>
        <dbReference type="ARBA" id="ARBA00023180"/>
    </source>
</evidence>
<dbReference type="InterPro" id="IPR002213">
    <property type="entry name" value="UDP_glucos_trans"/>
</dbReference>
<dbReference type="RefSeq" id="XP_054853112.1">
    <property type="nucleotide sequence ID" value="XM_054997137.1"/>
</dbReference>
<accession>A0AA97LIF3</accession>
<dbReference type="Gene3D" id="3.40.50.2000">
    <property type="entry name" value="Glycogen Phosphorylase B"/>
    <property type="match status" value="1"/>
</dbReference>
<feature type="signal peptide" evidence="10">
    <location>
        <begin position="1"/>
        <end position="25"/>
    </location>
</feature>
<reference evidence="12" key="1">
    <citation type="submission" date="2025-08" db="UniProtKB">
        <authorList>
            <consortium name="RefSeq"/>
        </authorList>
    </citation>
    <scope>IDENTIFICATION</scope>
    <source>
        <tissue evidence="12">Blood</tissue>
    </source>
</reference>